<gene>
    <name evidence="1" type="ORF">C8A05DRAFT_37561</name>
</gene>
<organism evidence="1 2">
    <name type="scientific">Staphylotrichum tortipilum</name>
    <dbReference type="NCBI Taxonomy" id="2831512"/>
    <lineage>
        <taxon>Eukaryota</taxon>
        <taxon>Fungi</taxon>
        <taxon>Dikarya</taxon>
        <taxon>Ascomycota</taxon>
        <taxon>Pezizomycotina</taxon>
        <taxon>Sordariomycetes</taxon>
        <taxon>Sordariomycetidae</taxon>
        <taxon>Sordariales</taxon>
        <taxon>Chaetomiaceae</taxon>
        <taxon>Staphylotrichum</taxon>
    </lineage>
</organism>
<protein>
    <submittedName>
        <fullName evidence="1">Uncharacterized protein</fullName>
    </submittedName>
</protein>
<dbReference type="Proteomes" id="UP001303889">
    <property type="component" value="Unassembled WGS sequence"/>
</dbReference>
<reference evidence="1" key="1">
    <citation type="journal article" date="2023" name="Mol. Phylogenet. Evol.">
        <title>Genome-scale phylogeny and comparative genomics of the fungal order Sordariales.</title>
        <authorList>
            <person name="Hensen N."/>
            <person name="Bonometti L."/>
            <person name="Westerberg I."/>
            <person name="Brannstrom I.O."/>
            <person name="Guillou S."/>
            <person name="Cros-Aarteil S."/>
            <person name="Calhoun S."/>
            <person name="Haridas S."/>
            <person name="Kuo A."/>
            <person name="Mondo S."/>
            <person name="Pangilinan J."/>
            <person name="Riley R."/>
            <person name="LaButti K."/>
            <person name="Andreopoulos B."/>
            <person name="Lipzen A."/>
            <person name="Chen C."/>
            <person name="Yan M."/>
            <person name="Daum C."/>
            <person name="Ng V."/>
            <person name="Clum A."/>
            <person name="Steindorff A."/>
            <person name="Ohm R.A."/>
            <person name="Martin F."/>
            <person name="Silar P."/>
            <person name="Natvig D.O."/>
            <person name="Lalanne C."/>
            <person name="Gautier V."/>
            <person name="Ament-Velasquez S.L."/>
            <person name="Kruys A."/>
            <person name="Hutchinson M.I."/>
            <person name="Powell A.J."/>
            <person name="Barry K."/>
            <person name="Miller A.N."/>
            <person name="Grigoriev I.V."/>
            <person name="Debuchy R."/>
            <person name="Gladieux P."/>
            <person name="Hiltunen Thoren M."/>
            <person name="Johannesson H."/>
        </authorList>
    </citation>
    <scope>NUCLEOTIDE SEQUENCE</scope>
    <source>
        <strain evidence="1">CBS 103.79</strain>
    </source>
</reference>
<name>A0AAN6MDL4_9PEZI</name>
<evidence type="ECO:0000313" key="1">
    <source>
        <dbReference type="EMBL" id="KAK3898845.1"/>
    </source>
</evidence>
<proteinExistence type="predicted"/>
<feature type="non-terminal residue" evidence="1">
    <location>
        <position position="111"/>
    </location>
</feature>
<keyword evidence="2" id="KW-1185">Reference proteome</keyword>
<dbReference type="AlphaFoldDB" id="A0AAN6MDL4"/>
<sequence length="111" mass="11834">MSSAPVPPAPPTITSLSAPYTPGAKWHLVRDDSITFPPPRSGRGVKGPRALSAMCLRVLADNIVSASAEMLDVLPTGLQRALWNELAPRTMPLATWSTISRVLLTDCTARA</sequence>
<dbReference type="EMBL" id="MU855871">
    <property type="protein sequence ID" value="KAK3898845.1"/>
    <property type="molecule type" value="Genomic_DNA"/>
</dbReference>
<comment type="caution">
    <text evidence="1">The sequence shown here is derived from an EMBL/GenBank/DDBJ whole genome shotgun (WGS) entry which is preliminary data.</text>
</comment>
<accession>A0AAN6MDL4</accession>
<evidence type="ECO:0000313" key="2">
    <source>
        <dbReference type="Proteomes" id="UP001303889"/>
    </source>
</evidence>
<reference evidence="1" key="2">
    <citation type="submission" date="2023-05" db="EMBL/GenBank/DDBJ databases">
        <authorList>
            <consortium name="Lawrence Berkeley National Laboratory"/>
            <person name="Steindorff A."/>
            <person name="Hensen N."/>
            <person name="Bonometti L."/>
            <person name="Westerberg I."/>
            <person name="Brannstrom I.O."/>
            <person name="Guillou S."/>
            <person name="Cros-Aarteil S."/>
            <person name="Calhoun S."/>
            <person name="Haridas S."/>
            <person name="Kuo A."/>
            <person name="Mondo S."/>
            <person name="Pangilinan J."/>
            <person name="Riley R."/>
            <person name="Labutti K."/>
            <person name="Andreopoulos B."/>
            <person name="Lipzen A."/>
            <person name="Chen C."/>
            <person name="Yanf M."/>
            <person name="Daum C."/>
            <person name="Ng V."/>
            <person name="Clum A."/>
            <person name="Ohm R."/>
            <person name="Martin F."/>
            <person name="Silar P."/>
            <person name="Natvig D."/>
            <person name="Lalanne C."/>
            <person name="Gautier V."/>
            <person name="Ament-Velasquez S.L."/>
            <person name="Kruys A."/>
            <person name="Hutchinson M.I."/>
            <person name="Powell A.J."/>
            <person name="Barry K."/>
            <person name="Miller A.N."/>
            <person name="Grigoriev I.V."/>
            <person name="Debuchy R."/>
            <person name="Gladieux P."/>
            <person name="Thoren M.H."/>
            <person name="Johannesson H."/>
        </authorList>
    </citation>
    <scope>NUCLEOTIDE SEQUENCE</scope>
    <source>
        <strain evidence="1">CBS 103.79</strain>
    </source>
</reference>